<dbReference type="Proteomes" id="UP001430306">
    <property type="component" value="Unassembled WGS sequence"/>
</dbReference>
<dbReference type="RefSeq" id="WP_230276433.1">
    <property type="nucleotide sequence ID" value="NZ_JAJKFW010000059.1"/>
</dbReference>
<dbReference type="EMBL" id="JAJKFW010000059">
    <property type="protein sequence ID" value="MCC9644738.1"/>
    <property type="molecule type" value="Genomic_DNA"/>
</dbReference>
<evidence type="ECO:0008006" key="3">
    <source>
        <dbReference type="Google" id="ProtNLM"/>
    </source>
</evidence>
<accession>A0ABS8NMD1</accession>
<evidence type="ECO:0000313" key="1">
    <source>
        <dbReference type="EMBL" id="MCC9644738.1"/>
    </source>
</evidence>
<sequence>MKLSLQKTACLFILMSCVGCGGSQPVNVKDSADEQSIEEYKAMVAEEEAANAGTEKNGMKPPKE</sequence>
<evidence type="ECO:0000313" key="2">
    <source>
        <dbReference type="Proteomes" id="UP001430306"/>
    </source>
</evidence>
<reference evidence="1" key="1">
    <citation type="submission" date="2021-11" db="EMBL/GenBank/DDBJ databases">
        <title>Genome sequence.</title>
        <authorList>
            <person name="Sun Q."/>
        </authorList>
    </citation>
    <scope>NUCLEOTIDE SEQUENCE</scope>
    <source>
        <strain evidence="1">JC740</strain>
    </source>
</reference>
<proteinExistence type="predicted"/>
<protein>
    <recommendedName>
        <fullName evidence="3">Secreted protein</fullName>
    </recommendedName>
</protein>
<organism evidence="1 2">
    <name type="scientific">Rhodopirellula halodulae</name>
    <dbReference type="NCBI Taxonomy" id="2894198"/>
    <lineage>
        <taxon>Bacteria</taxon>
        <taxon>Pseudomonadati</taxon>
        <taxon>Planctomycetota</taxon>
        <taxon>Planctomycetia</taxon>
        <taxon>Pirellulales</taxon>
        <taxon>Pirellulaceae</taxon>
        <taxon>Rhodopirellula</taxon>
    </lineage>
</organism>
<comment type="caution">
    <text evidence="1">The sequence shown here is derived from an EMBL/GenBank/DDBJ whole genome shotgun (WGS) entry which is preliminary data.</text>
</comment>
<name>A0ABS8NMD1_9BACT</name>
<gene>
    <name evidence="1" type="ORF">LOC71_20890</name>
</gene>
<keyword evidence="2" id="KW-1185">Reference proteome</keyword>